<name>K6G4R9_9GAMM</name>
<dbReference type="InterPro" id="IPR011042">
    <property type="entry name" value="6-blade_b-propeller_TolB-like"/>
</dbReference>
<sequence length="372" mass="41691">MKIVNIKKYLSSLLIVLVTYPVFAIDVNKLSLSEGFAISIFAEGLDSPRQMVEGSNGIIFVAERGGQIIALKDTDNNGQADQKILILNDLTFSTGLSLFNGDLYFSEISKIWKIENIEDWIQSYSTSSDSPQKILVVENLPDDEWHGWKWLMHDRDGNLYFNVGAPCNICLSDNPQYASILRLKDSQIEFVAKGVRNSVGFDFHPLSNKLFFTDNGRDWLGDDSPSCELNRLDQEGQFFGYPYKHASNVLDPEFGPLNSGYTFVDPIYELGAHVAPTGIDFYDGEMFPETMKNNLFIALHGSWNRSEKVGYKIVRVDLDTSGNVIGSHNFITGWLQDDKVIGRPSAPLVLNDGSMLISDDKANVILRVTYSQ</sequence>
<dbReference type="SUPFAM" id="SSF50952">
    <property type="entry name" value="Soluble quinoprotein glucose dehydrogenase"/>
    <property type="match status" value="1"/>
</dbReference>
<protein>
    <submittedName>
        <fullName evidence="2">Glucose/sorbosone dehydrogenase</fullName>
    </submittedName>
</protein>
<comment type="caution">
    <text evidence="2">The sequence shown here is derived from an EMBL/GenBank/DDBJ whole genome shotgun (WGS) entry which is preliminary data.</text>
</comment>
<evidence type="ECO:0000313" key="2">
    <source>
        <dbReference type="EMBL" id="EKO36224.1"/>
    </source>
</evidence>
<keyword evidence="3" id="KW-1185">Reference proteome</keyword>
<evidence type="ECO:0000313" key="3">
    <source>
        <dbReference type="Proteomes" id="UP000010310"/>
    </source>
</evidence>
<dbReference type="PANTHER" id="PTHR33546:SF1">
    <property type="entry name" value="LARGE, MULTIFUNCTIONAL SECRETED PROTEIN"/>
    <property type="match status" value="1"/>
</dbReference>
<gene>
    <name evidence="2" type="ORF">B273_0587</name>
</gene>
<dbReference type="AlphaFoldDB" id="K6G4R9"/>
<proteinExistence type="predicted"/>
<reference evidence="2 3" key="1">
    <citation type="submission" date="2012-09" db="EMBL/GenBank/DDBJ databases">
        <authorList>
            <person name="Dupont C.L."/>
            <person name="Rusch D.B."/>
            <person name="Lombardo M.-J."/>
            <person name="Novotny M."/>
            <person name="Yee-Greenbaum J."/>
            <person name="Laskin R."/>
        </authorList>
    </citation>
    <scope>NUCLEOTIDE SEQUENCE [LARGE SCALE GENOMIC DNA]</scope>
    <source>
        <strain evidence="2">SAR86E</strain>
    </source>
</reference>
<accession>K6G4R9</accession>
<dbReference type="InterPro" id="IPR011041">
    <property type="entry name" value="Quinoprot_gluc/sorb_DH_b-prop"/>
</dbReference>
<organism evidence="2 3">
    <name type="scientific">SAR86 cluster bacterium SAR86E</name>
    <dbReference type="NCBI Taxonomy" id="1208365"/>
    <lineage>
        <taxon>Bacteria</taxon>
        <taxon>Pseudomonadati</taxon>
        <taxon>Pseudomonadota</taxon>
        <taxon>Gammaproteobacteria</taxon>
        <taxon>SAR86 cluster</taxon>
    </lineage>
</organism>
<dbReference type="InterPro" id="IPR054539">
    <property type="entry name" value="Beta-prop_PDH"/>
</dbReference>
<evidence type="ECO:0000259" key="1">
    <source>
        <dbReference type="Pfam" id="PF22807"/>
    </source>
</evidence>
<dbReference type="EMBL" id="AMWX01000012">
    <property type="protein sequence ID" value="EKO36224.1"/>
    <property type="molecule type" value="Genomic_DNA"/>
</dbReference>
<feature type="domain" description="Pyrroloquinoline quinone-dependent pyranose dehydrogenase beta-propeller" evidence="1">
    <location>
        <begin position="31"/>
        <end position="243"/>
    </location>
</feature>
<dbReference type="Gene3D" id="2.120.10.30">
    <property type="entry name" value="TolB, C-terminal domain"/>
    <property type="match status" value="1"/>
</dbReference>
<dbReference type="Pfam" id="PF22807">
    <property type="entry name" value="TrAA12"/>
    <property type="match status" value="2"/>
</dbReference>
<feature type="domain" description="Pyrroloquinoline quinone-dependent pyranose dehydrogenase beta-propeller" evidence="1">
    <location>
        <begin position="263"/>
        <end position="322"/>
    </location>
</feature>
<dbReference type="Proteomes" id="UP000010310">
    <property type="component" value="Unassembled WGS sequence"/>
</dbReference>
<dbReference type="PANTHER" id="PTHR33546">
    <property type="entry name" value="LARGE, MULTIFUNCTIONAL SECRETED PROTEIN-RELATED"/>
    <property type="match status" value="1"/>
</dbReference>
<dbReference type="STRING" id="1208365.B273_0587"/>